<evidence type="ECO:0000313" key="4">
    <source>
        <dbReference type="EMBL" id="KKO18858.1"/>
    </source>
</evidence>
<dbReference type="InterPro" id="IPR006558">
    <property type="entry name" value="LamG-like"/>
</dbReference>
<proteinExistence type="predicted"/>
<evidence type="ECO:0000256" key="2">
    <source>
        <dbReference type="ARBA" id="ARBA00023157"/>
    </source>
</evidence>
<dbReference type="PATRIC" id="fig|380242.3.peg.3047"/>
<dbReference type="Gene3D" id="2.60.120.200">
    <property type="match status" value="2"/>
</dbReference>
<organism evidence="4 5">
    <name type="scientific">Candidatus Brocadia fulgida</name>
    <dbReference type="NCBI Taxonomy" id="380242"/>
    <lineage>
        <taxon>Bacteria</taxon>
        <taxon>Pseudomonadati</taxon>
        <taxon>Planctomycetota</taxon>
        <taxon>Candidatus Brocadiia</taxon>
        <taxon>Candidatus Brocadiales</taxon>
        <taxon>Candidatus Brocadiaceae</taxon>
        <taxon>Candidatus Brocadia</taxon>
    </lineage>
</organism>
<keyword evidence="5" id="KW-1185">Reference proteome</keyword>
<keyword evidence="2" id="KW-1015">Disulfide bond</keyword>
<feature type="domain" description="LamG-like jellyroll fold" evidence="3">
    <location>
        <begin position="214"/>
        <end position="364"/>
    </location>
</feature>
<dbReference type="Proteomes" id="UP000034954">
    <property type="component" value="Unassembled WGS sequence"/>
</dbReference>
<evidence type="ECO:0000259" key="3">
    <source>
        <dbReference type="SMART" id="SM00560"/>
    </source>
</evidence>
<feature type="domain" description="LamG-like jellyroll fold" evidence="3">
    <location>
        <begin position="539"/>
        <end position="665"/>
    </location>
</feature>
<evidence type="ECO:0000313" key="5">
    <source>
        <dbReference type="Proteomes" id="UP000034954"/>
    </source>
</evidence>
<keyword evidence="1" id="KW-0732">Signal</keyword>
<name>A0A0M2US05_9BACT</name>
<accession>A0A0M2US05</accession>
<dbReference type="InterPro" id="IPR014755">
    <property type="entry name" value="Cu-Rt/internalin_Ig-like"/>
</dbReference>
<dbReference type="PANTHER" id="PTHR47635:SF2">
    <property type="entry name" value="LAMG-LIKE JELLYROLL FOLD DOMAIN-CONTAINING PROTEIN"/>
    <property type="match status" value="1"/>
</dbReference>
<comment type="caution">
    <text evidence="4">The sequence shown here is derived from an EMBL/GenBank/DDBJ whole genome shotgun (WGS) entry which is preliminary data.</text>
</comment>
<dbReference type="Pfam" id="PF13205">
    <property type="entry name" value="Big_5"/>
    <property type="match status" value="4"/>
</dbReference>
<dbReference type="SMART" id="SM00560">
    <property type="entry name" value="LamGL"/>
    <property type="match status" value="2"/>
</dbReference>
<dbReference type="Gene3D" id="2.60.40.1220">
    <property type="match status" value="4"/>
</dbReference>
<dbReference type="InterPro" id="IPR032812">
    <property type="entry name" value="SbsA_Ig"/>
</dbReference>
<dbReference type="PANTHER" id="PTHR47635">
    <property type="entry name" value="CUB DOMAIN-CONTAINING PROTEIN"/>
    <property type="match status" value="1"/>
</dbReference>
<dbReference type="InterPro" id="IPR013320">
    <property type="entry name" value="ConA-like_dom_sf"/>
</dbReference>
<dbReference type="SUPFAM" id="SSF49899">
    <property type="entry name" value="Concanavalin A-like lectins/glucanases"/>
    <property type="match status" value="2"/>
</dbReference>
<dbReference type="EMBL" id="LAQJ01000232">
    <property type="protein sequence ID" value="KKO18858.1"/>
    <property type="molecule type" value="Genomic_DNA"/>
</dbReference>
<sequence length="888" mass="93224">MFHNHFVCAVSAKPYPILRFKGNKIIPALLFFCAFLLLVVRQTYAQDATPPTVTQTSPAGNEAGVGVNRAITATFSELMNANTITMATFSVTDGVASVAGTLSYLDTTVTFTPSNDLPYSTRYTATITTGVTDLAGNALSSNYTWSFTTSIASPEGLQAYYTFDEGNGTVVNDSSGNGNNGTITGATWTTGKSGGGLSFDGNNDSVTVPRMNNDEVSVCAWFYKNANDTTRHDAIFSGLRASLNTQLREGFELRFPASAPDRIEFVLVTQDGSGNKSTRIAQGDLVHSVGNWYHVAGTYNKTSGEQKLYVNGGLVHTLLHGAGNTIVPLTLYSDMRIGYSRVNNGYFRGVVDEVKLYSRALTNQEILDLFNSPTVSTTSPAENEAGVAVNSAITATFSEPMDANTITTATFTPTDGVTPVTGTVSYTGTTATFMPSGNLSYATNYTATITTGATDLSGDALTSAYTWSFTTGAAPPQGLLAYYTFNEGSGTVINDSSGNGNTGAINEAAWTTGRSAGGLSFDGLNDYVYLGNPLSLQPGAVSVSAWFKTTDSNGIIIRKRSYGYGLDVWNSGRISFWIYNSAATLFRASSLLAYHDNLWHHAVGVYDGSTVRLYIDGAQVASAPAGTIFYGAGGIAIGRDGDSSGSYYSGLIDGVSIYNRALSNQEVSDLFHNPGLFDTIPPVVSSTSPARDATGVALNSAITVTFNEAMNASTINTSTFTVSNGVSDIEGTVSYRGETATFTPSSNLTYATSYTARITGGVRDAGGNAMTGNYSWSFLAGAPDTTAPAVNSTRPVSTATTVAVNSAITVIFSEVMDAATINASTFTVRNESTSSEISGTVSYSGVIATFTPSSSLAYATPYTATITTGARDAAGNAWQQTTRGVLPP</sequence>
<dbReference type="Pfam" id="PF13385">
    <property type="entry name" value="Laminin_G_3"/>
    <property type="match status" value="2"/>
</dbReference>
<reference evidence="4 5" key="1">
    <citation type="journal article" date="2013" name="BMC Microbiol.">
        <title>Identification of the type II cytochrome c maturation pathway in anammox bacteria by comparative genomics.</title>
        <authorList>
            <person name="Ferousi C."/>
            <person name="Speth D.R."/>
            <person name="Reimann J."/>
            <person name="Op den Camp H.J."/>
            <person name="Allen J.W."/>
            <person name="Keltjens J.T."/>
            <person name="Jetten M.S."/>
        </authorList>
    </citation>
    <scope>NUCLEOTIDE SEQUENCE [LARGE SCALE GENOMIC DNA]</scope>
    <source>
        <strain evidence="4">RU1</strain>
    </source>
</reference>
<gene>
    <name evidence="4" type="ORF">BROFUL_02451</name>
</gene>
<dbReference type="AlphaFoldDB" id="A0A0M2US05"/>
<protein>
    <recommendedName>
        <fullName evidence="3">LamG-like jellyroll fold domain-containing protein</fullName>
    </recommendedName>
</protein>
<evidence type="ECO:0000256" key="1">
    <source>
        <dbReference type="ARBA" id="ARBA00022729"/>
    </source>
</evidence>